<protein>
    <submittedName>
        <fullName evidence="7">Uncharacterized protein</fullName>
    </submittedName>
</protein>
<dbReference type="OrthoDB" id="1277691at2759"/>
<dbReference type="InterPro" id="IPR006214">
    <property type="entry name" value="Bax_inhibitor_1-related"/>
</dbReference>
<comment type="similarity">
    <text evidence="2 6">Belongs to the BI1 family.</text>
</comment>
<sequence>MNEGNMGIIVKLLWCYKTWTVDALLSTVRKVLKYDHKQKQTMDELKDFSRVSPAVQNHLKRVYLSLFCILVASAFGAYLHMLWNIGGMITTLGWVVSTLEHFHSCPPHEHQMRFSLLFLFGLLQGDSIGPLIKSAIDIDPRCFVVPFLPNTRPELCLAMLARRREYLYLGGMLSSGLSMLALLRTSEFASSSVEFQLVVSYNFYFSPFL</sequence>
<evidence type="ECO:0000313" key="7">
    <source>
        <dbReference type="EMBL" id="VVB08227.1"/>
    </source>
</evidence>
<evidence type="ECO:0000313" key="8">
    <source>
        <dbReference type="Proteomes" id="UP000489600"/>
    </source>
</evidence>
<organism evidence="7 8">
    <name type="scientific">Arabis nemorensis</name>
    <dbReference type="NCBI Taxonomy" id="586526"/>
    <lineage>
        <taxon>Eukaryota</taxon>
        <taxon>Viridiplantae</taxon>
        <taxon>Streptophyta</taxon>
        <taxon>Embryophyta</taxon>
        <taxon>Tracheophyta</taxon>
        <taxon>Spermatophyta</taxon>
        <taxon>Magnoliopsida</taxon>
        <taxon>eudicotyledons</taxon>
        <taxon>Gunneridae</taxon>
        <taxon>Pentapetalae</taxon>
        <taxon>rosids</taxon>
        <taxon>malvids</taxon>
        <taxon>Brassicales</taxon>
        <taxon>Brassicaceae</taxon>
        <taxon>Arabideae</taxon>
        <taxon>Arabis</taxon>
    </lineage>
</organism>
<name>A0A565C3R2_9BRAS</name>
<gene>
    <name evidence="7" type="ORF">ANE_LOCUS18671</name>
</gene>
<evidence type="ECO:0000256" key="6">
    <source>
        <dbReference type="RuleBase" id="RU004379"/>
    </source>
</evidence>
<accession>A0A565C3R2</accession>
<keyword evidence="4 6" id="KW-1133">Transmembrane helix</keyword>
<comment type="caution">
    <text evidence="7">The sequence shown here is derived from an EMBL/GenBank/DDBJ whole genome shotgun (WGS) entry which is preliminary data.</text>
</comment>
<comment type="caution">
    <text evidence="6">Lacks conserved residue(s) required for the propagation of feature annotation.</text>
</comment>
<reference evidence="7" key="1">
    <citation type="submission" date="2019-07" db="EMBL/GenBank/DDBJ databases">
        <authorList>
            <person name="Dittberner H."/>
        </authorList>
    </citation>
    <scope>NUCLEOTIDE SEQUENCE [LARGE SCALE GENOMIC DNA]</scope>
</reference>
<comment type="subcellular location">
    <subcellularLocation>
        <location evidence="1">Membrane</location>
        <topology evidence="1">Multi-pass membrane protein</topology>
    </subcellularLocation>
</comment>
<keyword evidence="5 6" id="KW-0472">Membrane</keyword>
<evidence type="ECO:0000256" key="3">
    <source>
        <dbReference type="ARBA" id="ARBA00022692"/>
    </source>
</evidence>
<evidence type="ECO:0000256" key="2">
    <source>
        <dbReference type="ARBA" id="ARBA00010350"/>
    </source>
</evidence>
<dbReference type="AlphaFoldDB" id="A0A565C3R2"/>
<evidence type="ECO:0000256" key="5">
    <source>
        <dbReference type="ARBA" id="ARBA00023136"/>
    </source>
</evidence>
<proteinExistence type="inferred from homology"/>
<dbReference type="PANTHER" id="PTHR23291">
    <property type="entry name" value="BAX INHIBITOR-RELATED"/>
    <property type="match status" value="1"/>
</dbReference>
<evidence type="ECO:0000256" key="1">
    <source>
        <dbReference type="ARBA" id="ARBA00004141"/>
    </source>
</evidence>
<keyword evidence="3 6" id="KW-0812">Transmembrane</keyword>
<dbReference type="EMBL" id="CABITT030000006">
    <property type="protein sequence ID" value="VVB08227.1"/>
    <property type="molecule type" value="Genomic_DNA"/>
</dbReference>
<feature type="transmembrane region" description="Helical" evidence="6">
    <location>
        <begin position="62"/>
        <end position="83"/>
    </location>
</feature>
<dbReference type="GO" id="GO:0016020">
    <property type="term" value="C:membrane"/>
    <property type="evidence" value="ECO:0007669"/>
    <property type="project" value="UniProtKB-SubCell"/>
</dbReference>
<keyword evidence="8" id="KW-1185">Reference proteome</keyword>
<dbReference type="PANTHER" id="PTHR23291:SF32">
    <property type="entry name" value="BAX INHIBITOR 1"/>
    <property type="match status" value="1"/>
</dbReference>
<evidence type="ECO:0000256" key="4">
    <source>
        <dbReference type="ARBA" id="ARBA00022989"/>
    </source>
</evidence>
<dbReference type="Proteomes" id="UP000489600">
    <property type="component" value="Unassembled WGS sequence"/>
</dbReference>